<keyword evidence="6" id="KW-1185">Reference proteome</keyword>
<dbReference type="GO" id="GO:0008270">
    <property type="term" value="F:zinc ion binding"/>
    <property type="evidence" value="ECO:0007669"/>
    <property type="project" value="UniProtKB-KW"/>
</dbReference>
<protein>
    <recommendedName>
        <fullName evidence="4">FLYWCH-type domain-containing protein</fullName>
    </recommendedName>
</protein>
<dbReference type="Proteomes" id="UP000791440">
    <property type="component" value="Unassembled WGS sequence"/>
</dbReference>
<dbReference type="AlphaFoldDB" id="A0A922CCD6"/>
<evidence type="ECO:0000256" key="1">
    <source>
        <dbReference type="ARBA" id="ARBA00022723"/>
    </source>
</evidence>
<gene>
    <name evidence="5" type="ORF">O3G_MSEX001971</name>
</gene>
<evidence type="ECO:0000256" key="2">
    <source>
        <dbReference type="ARBA" id="ARBA00022771"/>
    </source>
</evidence>
<reference evidence="5" key="1">
    <citation type="journal article" date="2016" name="Insect Biochem. Mol. Biol.">
        <title>Multifaceted biological insights from a draft genome sequence of the tobacco hornworm moth, Manduca sexta.</title>
        <authorList>
            <person name="Kanost M.R."/>
            <person name="Arrese E.L."/>
            <person name="Cao X."/>
            <person name="Chen Y.R."/>
            <person name="Chellapilla S."/>
            <person name="Goldsmith M.R."/>
            <person name="Grosse-Wilde E."/>
            <person name="Heckel D.G."/>
            <person name="Herndon N."/>
            <person name="Jiang H."/>
            <person name="Papanicolaou A."/>
            <person name="Qu J."/>
            <person name="Soulages J.L."/>
            <person name="Vogel H."/>
            <person name="Walters J."/>
            <person name="Waterhouse R.M."/>
            <person name="Ahn S.J."/>
            <person name="Almeida F.C."/>
            <person name="An C."/>
            <person name="Aqrawi P."/>
            <person name="Bretschneider A."/>
            <person name="Bryant W.B."/>
            <person name="Bucks S."/>
            <person name="Chao H."/>
            <person name="Chevignon G."/>
            <person name="Christen J.M."/>
            <person name="Clarke D.F."/>
            <person name="Dittmer N.T."/>
            <person name="Ferguson L.C.F."/>
            <person name="Garavelou S."/>
            <person name="Gordon K.H.J."/>
            <person name="Gunaratna R.T."/>
            <person name="Han Y."/>
            <person name="Hauser F."/>
            <person name="He Y."/>
            <person name="Heidel-Fischer H."/>
            <person name="Hirsh A."/>
            <person name="Hu Y."/>
            <person name="Jiang H."/>
            <person name="Kalra D."/>
            <person name="Klinner C."/>
            <person name="Konig C."/>
            <person name="Kovar C."/>
            <person name="Kroll A.R."/>
            <person name="Kuwar S.S."/>
            <person name="Lee S.L."/>
            <person name="Lehman R."/>
            <person name="Li K."/>
            <person name="Li Z."/>
            <person name="Liang H."/>
            <person name="Lovelace S."/>
            <person name="Lu Z."/>
            <person name="Mansfield J.H."/>
            <person name="McCulloch K.J."/>
            <person name="Mathew T."/>
            <person name="Morton B."/>
            <person name="Muzny D.M."/>
            <person name="Neunemann D."/>
            <person name="Ongeri F."/>
            <person name="Pauchet Y."/>
            <person name="Pu L.L."/>
            <person name="Pyrousis I."/>
            <person name="Rao X.J."/>
            <person name="Redding A."/>
            <person name="Roesel C."/>
            <person name="Sanchez-Gracia A."/>
            <person name="Schaack S."/>
            <person name="Shukla A."/>
            <person name="Tetreau G."/>
            <person name="Wang Y."/>
            <person name="Xiong G.H."/>
            <person name="Traut W."/>
            <person name="Walsh T.K."/>
            <person name="Worley K.C."/>
            <person name="Wu D."/>
            <person name="Wu W."/>
            <person name="Wu Y.Q."/>
            <person name="Zhang X."/>
            <person name="Zou Z."/>
            <person name="Zucker H."/>
            <person name="Briscoe A.D."/>
            <person name="Burmester T."/>
            <person name="Clem R.J."/>
            <person name="Feyereisen R."/>
            <person name="Grimmelikhuijzen C.J.P."/>
            <person name="Hamodrakas S.J."/>
            <person name="Hansson B.S."/>
            <person name="Huguet E."/>
            <person name="Jermiin L.S."/>
            <person name="Lan Q."/>
            <person name="Lehman H.K."/>
            <person name="Lorenzen M."/>
            <person name="Merzendorfer H."/>
            <person name="Michalopoulos I."/>
            <person name="Morton D.B."/>
            <person name="Muthukrishnan S."/>
            <person name="Oakeshott J.G."/>
            <person name="Palmer W."/>
            <person name="Park Y."/>
            <person name="Passarelli A.L."/>
            <person name="Rozas J."/>
            <person name="Schwartz L.M."/>
            <person name="Smith W."/>
            <person name="Southgate A."/>
            <person name="Vilcinskas A."/>
            <person name="Vogt R."/>
            <person name="Wang P."/>
            <person name="Werren J."/>
            <person name="Yu X.Q."/>
            <person name="Zhou J.J."/>
            <person name="Brown S.J."/>
            <person name="Scherer S.E."/>
            <person name="Richards S."/>
            <person name="Blissard G.W."/>
        </authorList>
    </citation>
    <scope>NUCLEOTIDE SEQUENCE</scope>
</reference>
<dbReference type="EMBL" id="JH668288">
    <property type="protein sequence ID" value="KAG6441725.1"/>
    <property type="molecule type" value="Genomic_DNA"/>
</dbReference>
<keyword evidence="3" id="KW-0862">Zinc</keyword>
<evidence type="ECO:0000259" key="4">
    <source>
        <dbReference type="Pfam" id="PF04500"/>
    </source>
</evidence>
<sequence length="67" mass="7785">MNLQSVKYVKSKRGKTLISIDGYTFCAQSVIGMKTRWICSTHNNKRCRASLHTFDNEIVKMKNDHNH</sequence>
<organism evidence="5 6">
    <name type="scientific">Manduca sexta</name>
    <name type="common">Tobacco hawkmoth</name>
    <name type="synonym">Tobacco hornworm</name>
    <dbReference type="NCBI Taxonomy" id="7130"/>
    <lineage>
        <taxon>Eukaryota</taxon>
        <taxon>Metazoa</taxon>
        <taxon>Ecdysozoa</taxon>
        <taxon>Arthropoda</taxon>
        <taxon>Hexapoda</taxon>
        <taxon>Insecta</taxon>
        <taxon>Pterygota</taxon>
        <taxon>Neoptera</taxon>
        <taxon>Endopterygota</taxon>
        <taxon>Lepidoptera</taxon>
        <taxon>Glossata</taxon>
        <taxon>Ditrysia</taxon>
        <taxon>Bombycoidea</taxon>
        <taxon>Sphingidae</taxon>
        <taxon>Sphinginae</taxon>
        <taxon>Sphingini</taxon>
        <taxon>Manduca</taxon>
    </lineage>
</organism>
<dbReference type="InterPro" id="IPR007588">
    <property type="entry name" value="Znf_FLYWCH"/>
</dbReference>
<evidence type="ECO:0000313" key="6">
    <source>
        <dbReference type="Proteomes" id="UP000791440"/>
    </source>
</evidence>
<proteinExistence type="predicted"/>
<evidence type="ECO:0000313" key="5">
    <source>
        <dbReference type="EMBL" id="KAG6441725.1"/>
    </source>
</evidence>
<dbReference type="Pfam" id="PF04500">
    <property type="entry name" value="FLYWCH"/>
    <property type="match status" value="1"/>
</dbReference>
<accession>A0A922CCD6</accession>
<comment type="caution">
    <text evidence="5">The sequence shown here is derived from an EMBL/GenBank/DDBJ whole genome shotgun (WGS) entry which is preliminary data.</text>
</comment>
<reference evidence="5" key="2">
    <citation type="submission" date="2020-12" db="EMBL/GenBank/DDBJ databases">
        <authorList>
            <person name="Kanost M."/>
        </authorList>
    </citation>
    <scope>NUCLEOTIDE SEQUENCE</scope>
</reference>
<feature type="domain" description="FLYWCH-type" evidence="4">
    <location>
        <begin position="8"/>
        <end position="67"/>
    </location>
</feature>
<name>A0A922CCD6_MANSE</name>
<keyword evidence="1" id="KW-0479">Metal-binding</keyword>
<keyword evidence="2" id="KW-0863">Zinc-finger</keyword>
<evidence type="ECO:0000256" key="3">
    <source>
        <dbReference type="ARBA" id="ARBA00022833"/>
    </source>
</evidence>